<accession>A0A835E7V1</accession>
<name>A0A835E7V1_9POAL</name>
<dbReference type="InterPro" id="IPR008271">
    <property type="entry name" value="Ser/Thr_kinase_AS"/>
</dbReference>
<protein>
    <recommendedName>
        <fullName evidence="2">[RNA-polymerase]-subunit kinase</fullName>
        <ecNumber evidence="2">2.7.11.23</ecNumber>
    </recommendedName>
</protein>
<evidence type="ECO:0000256" key="5">
    <source>
        <dbReference type="ARBA" id="ARBA00022840"/>
    </source>
</evidence>
<dbReference type="InterPro" id="IPR050108">
    <property type="entry name" value="CDK"/>
</dbReference>
<evidence type="ECO:0000256" key="2">
    <source>
        <dbReference type="ARBA" id="ARBA00012409"/>
    </source>
</evidence>
<feature type="compositionally biased region" description="Polar residues" evidence="7">
    <location>
        <begin position="49"/>
        <end position="69"/>
    </location>
</feature>
<dbReference type="Gene3D" id="1.10.510.10">
    <property type="entry name" value="Transferase(Phosphotransferase) domain 1"/>
    <property type="match status" value="1"/>
</dbReference>
<organism evidence="9 10">
    <name type="scientific">Digitaria exilis</name>
    <dbReference type="NCBI Taxonomy" id="1010633"/>
    <lineage>
        <taxon>Eukaryota</taxon>
        <taxon>Viridiplantae</taxon>
        <taxon>Streptophyta</taxon>
        <taxon>Embryophyta</taxon>
        <taxon>Tracheophyta</taxon>
        <taxon>Spermatophyta</taxon>
        <taxon>Magnoliopsida</taxon>
        <taxon>Liliopsida</taxon>
        <taxon>Poales</taxon>
        <taxon>Poaceae</taxon>
        <taxon>PACMAD clade</taxon>
        <taxon>Panicoideae</taxon>
        <taxon>Panicodae</taxon>
        <taxon>Paniceae</taxon>
        <taxon>Anthephorinae</taxon>
        <taxon>Digitaria</taxon>
    </lineage>
</organism>
<evidence type="ECO:0000256" key="3">
    <source>
        <dbReference type="ARBA" id="ARBA00022553"/>
    </source>
</evidence>
<keyword evidence="3" id="KW-0597">Phosphoprotein</keyword>
<evidence type="ECO:0000256" key="1">
    <source>
        <dbReference type="ARBA" id="ARBA00006485"/>
    </source>
</evidence>
<dbReference type="PANTHER" id="PTHR24056">
    <property type="entry name" value="CELL DIVISION PROTEIN KINASE"/>
    <property type="match status" value="1"/>
</dbReference>
<dbReference type="GO" id="GO:0005634">
    <property type="term" value="C:nucleus"/>
    <property type="evidence" value="ECO:0007669"/>
    <property type="project" value="TreeGrafter"/>
</dbReference>
<dbReference type="AlphaFoldDB" id="A0A835E7V1"/>
<keyword evidence="10" id="KW-1185">Reference proteome</keyword>
<dbReference type="PROSITE" id="PS00108">
    <property type="entry name" value="PROTEIN_KINASE_ST"/>
    <property type="match status" value="1"/>
</dbReference>
<dbReference type="InterPro" id="IPR011009">
    <property type="entry name" value="Kinase-like_dom_sf"/>
</dbReference>
<evidence type="ECO:0000259" key="8">
    <source>
        <dbReference type="PROSITE" id="PS50011"/>
    </source>
</evidence>
<evidence type="ECO:0000256" key="7">
    <source>
        <dbReference type="SAM" id="MobiDB-lite"/>
    </source>
</evidence>
<dbReference type="OrthoDB" id="650953at2759"/>
<dbReference type="EMBL" id="JACEFO010002248">
    <property type="protein sequence ID" value="KAF8671043.1"/>
    <property type="molecule type" value="Genomic_DNA"/>
</dbReference>
<comment type="caution">
    <text evidence="9">The sequence shown here is derived from an EMBL/GenBank/DDBJ whole genome shotgun (WGS) entry which is preliminary data.</text>
</comment>
<dbReference type="SUPFAM" id="SSF56112">
    <property type="entry name" value="Protein kinase-like (PK-like)"/>
    <property type="match status" value="1"/>
</dbReference>
<comment type="similarity">
    <text evidence="1">Belongs to the protein kinase superfamily. CMGC Ser/Thr protein kinase family. CDC2/CDKX subfamily.</text>
</comment>
<evidence type="ECO:0000256" key="4">
    <source>
        <dbReference type="ARBA" id="ARBA00022741"/>
    </source>
</evidence>
<sequence>MSDPALCSSALAAVPMPLTKRPPPSEAEGGSTTSKRRCADEAVEALAASVQSTEKSKPPASSCTAPATETTRDAALGNIPIGRADSYKGFKHMSAGAFGDVWKARHRQTGEEVAVKSLRGHGSSAALLREAALLAACAGNPGVVELREVVRGGSSGNNLYLVMEHAGPSLEQVIGERRRVGRPFAEAEARRAVRRLLRAVAMMHERGVVHCDLKPGNFLVGKGEGVRGRVMKICDLGLAMAPATVVPPPPPETTSGSSGHVLHGTLWYMAPEQLAGDVERGGAPVDLWSIGCVMAELVAGEPIFQGSDLYKQLHNIVHLLGIPDEVSLMPMGVPGSSPSQLRDAVPEERLSPEGFDVLRGLLAFYPRDRLTAAAALQMPWFTEKDGVAPSPARA</sequence>
<dbReference type="Pfam" id="PF00069">
    <property type="entry name" value="Pkinase"/>
    <property type="match status" value="1"/>
</dbReference>
<dbReference type="EC" id="2.7.11.23" evidence="2"/>
<evidence type="ECO:0000256" key="6">
    <source>
        <dbReference type="ARBA" id="ARBA00049280"/>
    </source>
</evidence>
<dbReference type="GO" id="GO:0007346">
    <property type="term" value="P:regulation of mitotic cell cycle"/>
    <property type="evidence" value="ECO:0007669"/>
    <property type="project" value="TreeGrafter"/>
</dbReference>
<dbReference type="PROSITE" id="PS50011">
    <property type="entry name" value="PROTEIN_KINASE_DOM"/>
    <property type="match status" value="1"/>
</dbReference>
<dbReference type="SMART" id="SM00220">
    <property type="entry name" value="S_TKc"/>
    <property type="match status" value="1"/>
</dbReference>
<feature type="domain" description="Protein kinase" evidence="8">
    <location>
        <begin position="87"/>
        <end position="381"/>
    </location>
</feature>
<dbReference type="Proteomes" id="UP000636709">
    <property type="component" value="Unassembled WGS sequence"/>
</dbReference>
<keyword evidence="4" id="KW-0547">Nucleotide-binding</keyword>
<evidence type="ECO:0000313" key="10">
    <source>
        <dbReference type="Proteomes" id="UP000636709"/>
    </source>
</evidence>
<dbReference type="GO" id="GO:0005524">
    <property type="term" value="F:ATP binding"/>
    <property type="evidence" value="ECO:0007669"/>
    <property type="project" value="UniProtKB-KW"/>
</dbReference>
<dbReference type="GO" id="GO:0008353">
    <property type="term" value="F:RNA polymerase II CTD heptapeptide repeat kinase activity"/>
    <property type="evidence" value="ECO:0007669"/>
    <property type="project" value="UniProtKB-EC"/>
</dbReference>
<dbReference type="InterPro" id="IPR000719">
    <property type="entry name" value="Prot_kinase_dom"/>
</dbReference>
<gene>
    <name evidence="9" type="ORF">HU200_050322</name>
</gene>
<dbReference type="Gene3D" id="3.30.200.20">
    <property type="entry name" value="Phosphorylase Kinase, domain 1"/>
    <property type="match status" value="1"/>
</dbReference>
<dbReference type="PANTHER" id="PTHR24056:SF578">
    <property type="entry name" value="CYCLIN-DEPENDENT KINASE F-2-RELATED"/>
    <property type="match status" value="1"/>
</dbReference>
<keyword evidence="5" id="KW-0067">ATP-binding</keyword>
<proteinExistence type="inferred from homology"/>
<reference evidence="9" key="1">
    <citation type="submission" date="2020-07" db="EMBL/GenBank/DDBJ databases">
        <title>Genome sequence and genetic diversity analysis of an under-domesticated orphan crop, white fonio (Digitaria exilis).</title>
        <authorList>
            <person name="Bennetzen J.L."/>
            <person name="Chen S."/>
            <person name="Ma X."/>
            <person name="Wang X."/>
            <person name="Yssel A.E.J."/>
            <person name="Chaluvadi S.R."/>
            <person name="Johnson M."/>
            <person name="Gangashetty P."/>
            <person name="Hamidou F."/>
            <person name="Sanogo M.D."/>
            <person name="Zwaenepoel A."/>
            <person name="Wallace J."/>
            <person name="Van De Peer Y."/>
            <person name="Van Deynze A."/>
        </authorList>
    </citation>
    <scope>NUCLEOTIDE SEQUENCE</scope>
    <source>
        <tissue evidence="9">Leaves</tissue>
    </source>
</reference>
<evidence type="ECO:0000313" key="9">
    <source>
        <dbReference type="EMBL" id="KAF8671043.1"/>
    </source>
</evidence>
<feature type="region of interest" description="Disordered" evidence="7">
    <location>
        <begin position="1"/>
        <end position="69"/>
    </location>
</feature>
<comment type="catalytic activity">
    <reaction evidence="6">
        <text>[DNA-directed RNA polymerase] + ATP = phospho-[DNA-directed RNA polymerase] + ADP + H(+)</text>
        <dbReference type="Rhea" id="RHEA:10216"/>
        <dbReference type="Rhea" id="RHEA-COMP:11321"/>
        <dbReference type="Rhea" id="RHEA-COMP:11322"/>
        <dbReference type="ChEBI" id="CHEBI:15378"/>
        <dbReference type="ChEBI" id="CHEBI:30616"/>
        <dbReference type="ChEBI" id="CHEBI:43176"/>
        <dbReference type="ChEBI" id="CHEBI:68546"/>
        <dbReference type="ChEBI" id="CHEBI:456216"/>
        <dbReference type="EC" id="2.7.11.23"/>
    </reaction>
</comment>